<sequence>MIISQCCGCSKKKQKKAKEPLKAMPTQKAEESSTGSEKTGQSVVSVRPPNVPTTAPVASNPPISAEQNIASITLTPSDVKTLAPVSGKTGQSVVSDRPPNVPTTAPLTSKTPIKAGQNAASVRPPVPANTSTSSKHVKAQGTVSKKPSKASSSPISPKVPDDLVSAIKSHVPSFLHDLASQITGRMDQSSASAMSSDSESSTEESSSSEMTERTDRSAISVRHSSVKKSVPVPPRPPVKAGQNAVSVRPPNVKTPTPVTPRPPVKAGQNAVSVRPPNVKTPAPVTGKTGQGVVSVRPPNVKTTAPVTPRPPVKAGQNAVSVRPPNVKTPAPVVQKPVKTDQSVAYRSTTASTVQKSGPSDLSAVFIQDSLQVSDSDGSRREKVNDPNYATLELIDHGIFMGENKNDTDLKAVGAQNPNYATLRNLDLNIFVRGPTPSKPK</sequence>
<evidence type="ECO:0000313" key="3">
    <source>
        <dbReference type="Proteomes" id="UP001620645"/>
    </source>
</evidence>
<feature type="compositionally biased region" description="Polar residues" evidence="1">
    <location>
        <begin position="52"/>
        <end position="64"/>
    </location>
</feature>
<keyword evidence="3" id="KW-1185">Reference proteome</keyword>
<organism evidence="2 3">
    <name type="scientific">Heterodera schachtii</name>
    <name type="common">Sugarbeet cyst nematode worm</name>
    <name type="synonym">Tylenchus schachtii</name>
    <dbReference type="NCBI Taxonomy" id="97005"/>
    <lineage>
        <taxon>Eukaryota</taxon>
        <taxon>Metazoa</taxon>
        <taxon>Ecdysozoa</taxon>
        <taxon>Nematoda</taxon>
        <taxon>Chromadorea</taxon>
        <taxon>Rhabditida</taxon>
        <taxon>Tylenchina</taxon>
        <taxon>Tylenchomorpha</taxon>
        <taxon>Tylenchoidea</taxon>
        <taxon>Heteroderidae</taxon>
        <taxon>Heteroderinae</taxon>
        <taxon>Heterodera</taxon>
    </lineage>
</organism>
<accession>A0ABD2J6X5</accession>
<feature type="compositionally biased region" description="Polar residues" evidence="1">
    <location>
        <begin position="102"/>
        <end position="111"/>
    </location>
</feature>
<feature type="compositionally biased region" description="Low complexity" evidence="1">
    <location>
        <begin position="189"/>
        <end position="209"/>
    </location>
</feature>
<dbReference type="AlphaFoldDB" id="A0ABD2J6X5"/>
<name>A0ABD2J6X5_HETSC</name>
<feature type="region of interest" description="Disordered" evidence="1">
    <location>
        <begin position="76"/>
        <end position="161"/>
    </location>
</feature>
<protein>
    <submittedName>
        <fullName evidence="2">Uncharacterized protein</fullName>
    </submittedName>
</protein>
<reference evidence="2 3" key="1">
    <citation type="submission" date="2024-10" db="EMBL/GenBank/DDBJ databases">
        <authorList>
            <person name="Kim D."/>
        </authorList>
    </citation>
    <scope>NUCLEOTIDE SEQUENCE [LARGE SCALE GENOMIC DNA]</scope>
    <source>
        <strain evidence="2">Taebaek</strain>
    </source>
</reference>
<gene>
    <name evidence="2" type="ORF">niasHS_010152</name>
</gene>
<feature type="region of interest" description="Disordered" evidence="1">
    <location>
        <begin position="179"/>
        <end position="342"/>
    </location>
</feature>
<evidence type="ECO:0000256" key="1">
    <source>
        <dbReference type="SAM" id="MobiDB-lite"/>
    </source>
</evidence>
<dbReference type="Proteomes" id="UP001620645">
    <property type="component" value="Unassembled WGS sequence"/>
</dbReference>
<proteinExistence type="predicted"/>
<evidence type="ECO:0000313" key="2">
    <source>
        <dbReference type="EMBL" id="KAL3085083.1"/>
    </source>
</evidence>
<feature type="compositionally biased region" description="Low complexity" evidence="1">
    <location>
        <begin position="247"/>
        <end position="256"/>
    </location>
</feature>
<feature type="compositionally biased region" description="Polar residues" evidence="1">
    <location>
        <begin position="32"/>
        <end position="44"/>
    </location>
</feature>
<comment type="caution">
    <text evidence="2">The sequence shown here is derived from an EMBL/GenBank/DDBJ whole genome shotgun (WGS) entry which is preliminary data.</text>
</comment>
<dbReference type="EMBL" id="JBICCN010000232">
    <property type="protein sequence ID" value="KAL3085083.1"/>
    <property type="molecule type" value="Genomic_DNA"/>
</dbReference>
<feature type="compositionally biased region" description="Low complexity" evidence="1">
    <location>
        <begin position="149"/>
        <end position="158"/>
    </location>
</feature>
<feature type="compositionally biased region" description="Low complexity" evidence="1">
    <location>
        <begin position="220"/>
        <end position="230"/>
    </location>
</feature>
<feature type="region of interest" description="Disordered" evidence="1">
    <location>
        <begin position="9"/>
        <end position="64"/>
    </location>
</feature>